<dbReference type="AlphaFoldDB" id="A0A5B8FT05"/>
<dbReference type="RefSeq" id="WP_138572486.1">
    <property type="nucleotide sequence ID" value="NZ_CP040818.1"/>
</dbReference>
<evidence type="ECO:0000256" key="2">
    <source>
        <dbReference type="ARBA" id="ARBA00022670"/>
    </source>
</evidence>
<feature type="region of interest" description="Disordered" evidence="5">
    <location>
        <begin position="285"/>
        <end position="307"/>
    </location>
</feature>
<dbReference type="GO" id="GO:0008236">
    <property type="term" value="F:serine-type peptidase activity"/>
    <property type="evidence" value="ECO:0007669"/>
    <property type="project" value="UniProtKB-KW"/>
</dbReference>
<keyword evidence="3" id="KW-0378">Hydrolase</keyword>
<dbReference type="SUPFAM" id="SSF52096">
    <property type="entry name" value="ClpP/crotonase"/>
    <property type="match status" value="1"/>
</dbReference>
<dbReference type="Gene3D" id="3.90.226.10">
    <property type="entry name" value="2-enoyl-CoA Hydratase, Chain A, domain 1"/>
    <property type="match status" value="1"/>
</dbReference>
<keyword evidence="4" id="KW-0720">Serine protease</keyword>
<evidence type="ECO:0000256" key="4">
    <source>
        <dbReference type="ARBA" id="ARBA00022825"/>
    </source>
</evidence>
<dbReference type="EMBL" id="CP040818">
    <property type="protein sequence ID" value="QDL91505.1"/>
    <property type="molecule type" value="Genomic_DNA"/>
</dbReference>
<accession>A0A5B8FT05</accession>
<feature type="domain" description="Peptidase S49" evidence="6">
    <location>
        <begin position="128"/>
        <end position="277"/>
    </location>
</feature>
<dbReference type="PANTHER" id="PTHR33209">
    <property type="entry name" value="PROTEASE 4"/>
    <property type="match status" value="1"/>
</dbReference>
<dbReference type="InterPro" id="IPR029045">
    <property type="entry name" value="ClpP/crotonase-like_dom_sf"/>
</dbReference>
<evidence type="ECO:0000313" key="8">
    <source>
        <dbReference type="Proteomes" id="UP000305888"/>
    </source>
</evidence>
<gene>
    <name evidence="7" type="ORF">FDP22_06745</name>
</gene>
<name>A0A5B8FT05_9RHOB</name>
<keyword evidence="2" id="KW-0645">Protease</keyword>
<evidence type="ECO:0000259" key="6">
    <source>
        <dbReference type="Pfam" id="PF01343"/>
    </source>
</evidence>
<dbReference type="KEGG" id="ppru:FDP22_06745"/>
<evidence type="ECO:0000313" key="7">
    <source>
        <dbReference type="EMBL" id="QDL91505.1"/>
    </source>
</evidence>
<dbReference type="Pfam" id="PF01343">
    <property type="entry name" value="Peptidase_S49"/>
    <property type="match status" value="1"/>
</dbReference>
<evidence type="ECO:0000256" key="3">
    <source>
        <dbReference type="ARBA" id="ARBA00022801"/>
    </source>
</evidence>
<dbReference type="GO" id="GO:0006508">
    <property type="term" value="P:proteolysis"/>
    <property type="evidence" value="ECO:0007669"/>
    <property type="project" value="UniProtKB-KW"/>
</dbReference>
<evidence type="ECO:0000256" key="5">
    <source>
        <dbReference type="SAM" id="MobiDB-lite"/>
    </source>
</evidence>
<dbReference type="InterPro" id="IPR002142">
    <property type="entry name" value="Peptidase_S49"/>
</dbReference>
<dbReference type="OrthoDB" id="266140at2"/>
<reference evidence="7 8" key="1">
    <citation type="submission" date="2019-06" db="EMBL/GenBank/DDBJ databases">
        <title>Genome sequence of Rhodobacteraceae bacterium D4M1.</title>
        <authorList>
            <person name="Cao J."/>
        </authorList>
    </citation>
    <scope>NUCLEOTIDE SEQUENCE [LARGE SCALE GENOMIC DNA]</scope>
    <source>
        <strain evidence="7 8">D4M1</strain>
    </source>
</reference>
<organism evidence="7 8">
    <name type="scientific">Paroceanicella profunda</name>
    <dbReference type="NCBI Taxonomy" id="2579971"/>
    <lineage>
        <taxon>Bacteria</taxon>
        <taxon>Pseudomonadati</taxon>
        <taxon>Pseudomonadota</taxon>
        <taxon>Alphaproteobacteria</taxon>
        <taxon>Rhodobacterales</taxon>
        <taxon>Paracoccaceae</taxon>
        <taxon>Paroceanicella</taxon>
    </lineage>
</organism>
<dbReference type="Proteomes" id="UP000305888">
    <property type="component" value="Chromosome"/>
</dbReference>
<dbReference type="PANTHER" id="PTHR33209:SF1">
    <property type="entry name" value="PEPTIDASE S49 DOMAIN-CONTAINING PROTEIN"/>
    <property type="match status" value="1"/>
</dbReference>
<keyword evidence="8" id="KW-1185">Reference proteome</keyword>
<feature type="region of interest" description="Disordered" evidence="5">
    <location>
        <begin position="173"/>
        <end position="202"/>
    </location>
</feature>
<evidence type="ECO:0000256" key="1">
    <source>
        <dbReference type="ARBA" id="ARBA00008683"/>
    </source>
</evidence>
<proteinExistence type="inferred from homology"/>
<protein>
    <submittedName>
        <fullName evidence="7">S49 family peptidase</fullName>
    </submittedName>
</protein>
<sequence>MPLIDEIRAAMSRADLAWDGDRAGLFLAEAAAPDHAAGPVSIAQAGLTLGRGERFAVSRGVAVLPVTGILTPAPGVISEWLGWSTYAGIEQAAAELAAAEDVAAVALHVNTPGGLVLGCADAAAAIAQLAAVKPVYGVIAPLAASAGYWLVSGAREISIPAGGVAGSIGTMARASSPVGPGQSGEQAHEIRSGSARAKNPDPNTEAGMAAIRAGLDASEATFLSAVAAGRGIPEGEIRSRLSITDDPQDGGATWTGADAVARGLADRVESTAAAYARIFATHAPAPRPAAGRARARHARLAEMRARA</sequence>
<comment type="similarity">
    <text evidence="1">Belongs to the peptidase S49 family.</text>
</comment>